<dbReference type="RefSeq" id="WP_181193426.1">
    <property type="nucleotide sequence ID" value="NZ_PVNH01000010.1"/>
</dbReference>
<keyword evidence="3" id="KW-1185">Reference proteome</keyword>
<dbReference type="AlphaFoldDB" id="A0A2T0LPF4"/>
<accession>A0A2T0LPF4</accession>
<protein>
    <submittedName>
        <fullName evidence="2">Uncharacterized protein</fullName>
    </submittedName>
</protein>
<dbReference type="EMBL" id="PVNH01000010">
    <property type="protein sequence ID" value="PRX45115.1"/>
    <property type="molecule type" value="Genomic_DNA"/>
</dbReference>
<feature type="transmembrane region" description="Helical" evidence="1">
    <location>
        <begin position="65"/>
        <end position="85"/>
    </location>
</feature>
<evidence type="ECO:0000256" key="1">
    <source>
        <dbReference type="SAM" id="Phobius"/>
    </source>
</evidence>
<keyword evidence="1" id="KW-0472">Membrane</keyword>
<keyword evidence="1" id="KW-1133">Transmembrane helix</keyword>
<keyword evidence="1" id="KW-0812">Transmembrane</keyword>
<dbReference type="Proteomes" id="UP000238362">
    <property type="component" value="Unassembled WGS sequence"/>
</dbReference>
<proteinExistence type="predicted"/>
<evidence type="ECO:0000313" key="3">
    <source>
        <dbReference type="Proteomes" id="UP000238362"/>
    </source>
</evidence>
<comment type="caution">
    <text evidence="2">The sequence shown here is derived from an EMBL/GenBank/DDBJ whole genome shotgun (WGS) entry which is preliminary data.</text>
</comment>
<gene>
    <name evidence="2" type="ORF">B0I33_110214</name>
</gene>
<reference evidence="2 3" key="1">
    <citation type="submission" date="2018-03" db="EMBL/GenBank/DDBJ databases">
        <title>Genomic Encyclopedia of Type Strains, Phase III (KMG-III): the genomes of soil and plant-associated and newly described type strains.</title>
        <authorList>
            <person name="Whitman W."/>
        </authorList>
    </citation>
    <scope>NUCLEOTIDE SEQUENCE [LARGE SCALE GENOMIC DNA]</scope>
    <source>
        <strain evidence="2 3">CGMCC 4.7125</strain>
    </source>
</reference>
<sequence length="160" mass="15927">MPDTVTSQPRIFAYPAAAGMVIAVTGTFLPWFRSGEVLRDSYAAAALAHRFGIAGEPISGALARAWIGVPMLGALCAGLLVLGVFRTAAAATATLAVIVGTVAVAALVEAGGGVTGTTVSGPLVTTTGMTLALLGALGVLGTIRRGGRAVRRTGRAGVRP</sequence>
<feature type="transmembrane region" description="Helical" evidence="1">
    <location>
        <begin position="92"/>
        <end position="111"/>
    </location>
</feature>
<name>A0A2T0LPF4_9PSEU</name>
<evidence type="ECO:0000313" key="2">
    <source>
        <dbReference type="EMBL" id="PRX45115.1"/>
    </source>
</evidence>
<organism evidence="2 3">
    <name type="scientific">Prauserella shujinwangii</name>
    <dbReference type="NCBI Taxonomy" id="1453103"/>
    <lineage>
        <taxon>Bacteria</taxon>
        <taxon>Bacillati</taxon>
        <taxon>Actinomycetota</taxon>
        <taxon>Actinomycetes</taxon>
        <taxon>Pseudonocardiales</taxon>
        <taxon>Pseudonocardiaceae</taxon>
        <taxon>Prauserella</taxon>
    </lineage>
</organism>
<feature type="transmembrane region" description="Helical" evidence="1">
    <location>
        <begin position="123"/>
        <end position="143"/>
    </location>
</feature>
<feature type="transmembrane region" description="Helical" evidence="1">
    <location>
        <begin position="12"/>
        <end position="32"/>
    </location>
</feature>